<dbReference type="GO" id="GO:0005758">
    <property type="term" value="C:mitochondrial intermembrane space"/>
    <property type="evidence" value="ECO:0007669"/>
    <property type="project" value="TreeGrafter"/>
</dbReference>
<dbReference type="AlphaFoldDB" id="A0A8S1HNA6"/>
<evidence type="ECO:0000313" key="2">
    <source>
        <dbReference type="EMBL" id="CAD6198136.1"/>
    </source>
</evidence>
<gene>
    <name evidence="2" type="ORF">CAUJ_LOCUS14042</name>
</gene>
<keyword evidence="3" id="KW-1185">Reference proteome</keyword>
<keyword evidence="1" id="KW-1015">Disulfide bond</keyword>
<organism evidence="2 3">
    <name type="scientific">Caenorhabditis auriculariae</name>
    <dbReference type="NCBI Taxonomy" id="2777116"/>
    <lineage>
        <taxon>Eukaryota</taxon>
        <taxon>Metazoa</taxon>
        <taxon>Ecdysozoa</taxon>
        <taxon>Nematoda</taxon>
        <taxon>Chromadorea</taxon>
        <taxon>Rhabditida</taxon>
        <taxon>Rhabditina</taxon>
        <taxon>Rhabditomorpha</taxon>
        <taxon>Rhabditoidea</taxon>
        <taxon>Rhabditidae</taxon>
        <taxon>Peloderinae</taxon>
        <taxon>Caenorhabditis</taxon>
    </lineage>
</organism>
<evidence type="ECO:0000256" key="1">
    <source>
        <dbReference type="ARBA" id="ARBA00023157"/>
    </source>
</evidence>
<comment type="caution">
    <text evidence="2">The sequence shown here is derived from an EMBL/GenBank/DDBJ whole genome shotgun (WGS) entry which is preliminary data.</text>
</comment>
<dbReference type="GO" id="GO:0045041">
    <property type="term" value="P:protein import into mitochondrial intermembrane space"/>
    <property type="evidence" value="ECO:0007669"/>
    <property type="project" value="InterPro"/>
</dbReference>
<sequence>MAPKEEVLILKEEEFFKSPPLIFFESFFEPYEHPESVLPDGKINPECPCLHSALAHRCGYFIREAIKCFNSSSTNPRGLDCEKQFLEHFMCMEKYSN</sequence>
<dbReference type="Proteomes" id="UP000835052">
    <property type="component" value="Unassembled WGS sequence"/>
</dbReference>
<evidence type="ECO:0000313" key="3">
    <source>
        <dbReference type="Proteomes" id="UP000835052"/>
    </source>
</evidence>
<dbReference type="PANTHER" id="PTHR21622">
    <property type="entry name" value="COILED-COIL-HELIX-COILED-COIL-HELIX DOMAIN CONTAINING 4"/>
    <property type="match status" value="1"/>
</dbReference>
<dbReference type="Gene3D" id="1.10.287.2900">
    <property type="match status" value="1"/>
</dbReference>
<dbReference type="PANTHER" id="PTHR21622:SF4">
    <property type="entry name" value="CHCH DOMAIN-CONTAINING PROTEIN-RELATED"/>
    <property type="match status" value="1"/>
</dbReference>
<dbReference type="InterPro" id="IPR039289">
    <property type="entry name" value="CHCHD4"/>
</dbReference>
<reference evidence="2" key="1">
    <citation type="submission" date="2020-10" db="EMBL/GenBank/DDBJ databases">
        <authorList>
            <person name="Kikuchi T."/>
        </authorList>
    </citation>
    <scope>NUCLEOTIDE SEQUENCE</scope>
    <source>
        <strain evidence="2">NKZ352</strain>
    </source>
</reference>
<dbReference type="GO" id="GO:0015035">
    <property type="term" value="F:protein-disulfide reductase activity"/>
    <property type="evidence" value="ECO:0007669"/>
    <property type="project" value="InterPro"/>
</dbReference>
<accession>A0A8S1HNA6</accession>
<proteinExistence type="predicted"/>
<dbReference type="OrthoDB" id="7481291at2759"/>
<dbReference type="EMBL" id="CAJGYM010000116">
    <property type="protein sequence ID" value="CAD6198136.1"/>
    <property type="molecule type" value="Genomic_DNA"/>
</dbReference>
<name>A0A8S1HNA6_9PELO</name>
<evidence type="ECO:0008006" key="4">
    <source>
        <dbReference type="Google" id="ProtNLM"/>
    </source>
</evidence>
<protein>
    <recommendedName>
        <fullName evidence="4">CHCH domain-containing protein</fullName>
    </recommendedName>
</protein>